<name>A0A5B2VKS9_9BACT</name>
<keyword evidence="2" id="KW-1185">Reference proteome</keyword>
<proteinExistence type="predicted"/>
<evidence type="ECO:0000313" key="1">
    <source>
        <dbReference type="EMBL" id="KAA2238857.1"/>
    </source>
</evidence>
<reference evidence="1 2" key="1">
    <citation type="submission" date="2019-09" db="EMBL/GenBank/DDBJ databases">
        <title>Chitinophaga ginsengihumi sp. nov., isolated from soil of ginseng rhizosphere.</title>
        <authorList>
            <person name="Lee J."/>
        </authorList>
    </citation>
    <scope>NUCLEOTIDE SEQUENCE [LARGE SCALE GENOMIC DNA]</scope>
    <source>
        <strain evidence="1 2">BN140078</strain>
    </source>
</reference>
<protein>
    <submittedName>
        <fullName evidence="1">DUF4304 domain-containing protein</fullName>
    </submittedName>
</protein>
<accession>A0A5B2VKS9</accession>
<dbReference type="EMBL" id="VUOC01000004">
    <property type="protein sequence ID" value="KAA2238857.1"/>
    <property type="molecule type" value="Genomic_DNA"/>
</dbReference>
<reference evidence="1 2" key="2">
    <citation type="submission" date="2019-09" db="EMBL/GenBank/DDBJ databases">
        <authorList>
            <person name="Jin C."/>
        </authorList>
    </citation>
    <scope>NUCLEOTIDE SEQUENCE [LARGE SCALE GENOMIC DNA]</scope>
    <source>
        <strain evidence="1 2">BN140078</strain>
    </source>
</reference>
<dbReference type="Proteomes" id="UP000324611">
    <property type="component" value="Unassembled WGS sequence"/>
</dbReference>
<evidence type="ECO:0000313" key="2">
    <source>
        <dbReference type="Proteomes" id="UP000324611"/>
    </source>
</evidence>
<dbReference type="Pfam" id="PF14137">
    <property type="entry name" value="DUF4304"/>
    <property type="match status" value="1"/>
</dbReference>
<gene>
    <name evidence="1" type="ORF">F0L74_21830</name>
</gene>
<dbReference type="InterPro" id="IPR025412">
    <property type="entry name" value="DUF4304"/>
</dbReference>
<comment type="caution">
    <text evidence="1">The sequence shown here is derived from an EMBL/GenBank/DDBJ whole genome shotgun (WGS) entry which is preliminary data.</text>
</comment>
<organism evidence="1 2">
    <name type="scientific">Chitinophaga agrisoli</name>
    <dbReference type="NCBI Taxonomy" id="2607653"/>
    <lineage>
        <taxon>Bacteria</taxon>
        <taxon>Pseudomonadati</taxon>
        <taxon>Bacteroidota</taxon>
        <taxon>Chitinophagia</taxon>
        <taxon>Chitinophagales</taxon>
        <taxon>Chitinophagaceae</taxon>
        <taxon>Chitinophaga</taxon>
    </lineage>
</organism>
<dbReference type="RefSeq" id="WP_149840036.1">
    <property type="nucleotide sequence ID" value="NZ_VUOC01000004.1"/>
</dbReference>
<sequence>MTAKEIQAAFIKSYLKPTLKAHGYSTNAQTWWKNKGDFFIVINLQNSQWNSKEDLSFCFNIGVALTALLRDKEKKKAGYFDIITPVRENAYLPEERRRHGYRSGLGYTITNNTRLAAFIDECRTDFEVHILPILGQLQTLKDCVRFYDKYDFVGPALRRRIEAQGIQLDE</sequence>
<dbReference type="AlphaFoldDB" id="A0A5B2VKS9"/>